<evidence type="ECO:0000313" key="2">
    <source>
        <dbReference type="EMBL" id="MPN25556.1"/>
    </source>
</evidence>
<feature type="domain" description="Solute-binding protein family 5" evidence="1">
    <location>
        <begin position="8"/>
        <end position="91"/>
    </location>
</feature>
<dbReference type="SUPFAM" id="SSF53850">
    <property type="entry name" value="Periplasmic binding protein-like II"/>
    <property type="match status" value="1"/>
</dbReference>
<dbReference type="Pfam" id="PF00496">
    <property type="entry name" value="SBP_bac_5"/>
    <property type="match status" value="1"/>
</dbReference>
<gene>
    <name evidence="2" type="ORF">SDC9_172968</name>
</gene>
<comment type="caution">
    <text evidence="2">The sequence shown here is derived from an EMBL/GenBank/DDBJ whole genome shotgun (WGS) entry which is preliminary data.</text>
</comment>
<reference evidence="2" key="1">
    <citation type="submission" date="2019-08" db="EMBL/GenBank/DDBJ databases">
        <authorList>
            <person name="Kucharzyk K."/>
            <person name="Murdoch R.W."/>
            <person name="Higgins S."/>
            <person name="Loffler F."/>
        </authorList>
    </citation>
    <scope>NUCLEOTIDE SEQUENCE</scope>
</reference>
<sequence length="183" mass="19847">MTDMQNSKEEAVSLLNEAGYDKLSDITAGYGKNALNLSLIVNADNLFKVAAADEIAADLKTIGMNVTVKKLKWSAYMTALQNGNYDLYIGEIKLTGNMSLLPFFSASGAANYGIGSSASIADLYSQMVRGEVSLQKFIDSFDIAVPFVPICYRNAIATYTNEMSYGAEGTAGDVFKNIYTWAY</sequence>
<dbReference type="EMBL" id="VSSQ01074772">
    <property type="protein sequence ID" value="MPN25556.1"/>
    <property type="molecule type" value="Genomic_DNA"/>
</dbReference>
<protein>
    <recommendedName>
        <fullName evidence="1">Solute-binding protein family 5 domain-containing protein</fullName>
    </recommendedName>
</protein>
<name>A0A645GH97_9ZZZZ</name>
<dbReference type="Gene3D" id="3.10.105.10">
    <property type="entry name" value="Dipeptide-binding Protein, Domain 3"/>
    <property type="match status" value="1"/>
</dbReference>
<evidence type="ECO:0000259" key="1">
    <source>
        <dbReference type="Pfam" id="PF00496"/>
    </source>
</evidence>
<dbReference type="InterPro" id="IPR000914">
    <property type="entry name" value="SBP_5_dom"/>
</dbReference>
<organism evidence="2">
    <name type="scientific">bioreactor metagenome</name>
    <dbReference type="NCBI Taxonomy" id="1076179"/>
    <lineage>
        <taxon>unclassified sequences</taxon>
        <taxon>metagenomes</taxon>
        <taxon>ecological metagenomes</taxon>
    </lineage>
</organism>
<dbReference type="AlphaFoldDB" id="A0A645GH97"/>
<accession>A0A645GH97</accession>
<proteinExistence type="predicted"/>